<protein>
    <submittedName>
        <fullName evidence="3">Surface-anchored protein</fullName>
    </submittedName>
</protein>
<evidence type="ECO:0000256" key="1">
    <source>
        <dbReference type="SAM" id="Phobius"/>
    </source>
</evidence>
<dbReference type="InterPro" id="IPR022435">
    <property type="entry name" value="Surface-anchored_actinobac"/>
</dbReference>
<dbReference type="NCBIfam" id="NF038134">
    <property type="entry name" value="choice_anch_M"/>
    <property type="match status" value="1"/>
</dbReference>
<proteinExistence type="predicted"/>
<dbReference type="Proteomes" id="UP001185069">
    <property type="component" value="Unassembled WGS sequence"/>
</dbReference>
<name>A0ABU1JBM1_9MICC</name>
<keyword evidence="1" id="KW-0472">Membrane</keyword>
<reference evidence="3 4" key="1">
    <citation type="submission" date="2023-07" db="EMBL/GenBank/DDBJ databases">
        <title>Sequencing the genomes of 1000 actinobacteria strains.</title>
        <authorList>
            <person name="Klenk H.-P."/>
        </authorList>
    </citation>
    <scope>NUCLEOTIDE SEQUENCE [LARGE SCALE GENOMIC DNA]</scope>
    <source>
        <strain evidence="3 4">DSM 14555</strain>
    </source>
</reference>
<organism evidence="3 4">
    <name type="scientific">Arthrobacter russicus</name>
    <dbReference type="NCBI Taxonomy" id="172040"/>
    <lineage>
        <taxon>Bacteria</taxon>
        <taxon>Bacillati</taxon>
        <taxon>Actinomycetota</taxon>
        <taxon>Actinomycetes</taxon>
        <taxon>Micrococcales</taxon>
        <taxon>Micrococcaceae</taxon>
        <taxon>Arthrobacter</taxon>
    </lineage>
</organism>
<dbReference type="RefSeq" id="WP_309798427.1">
    <property type="nucleotide sequence ID" value="NZ_BAAAHY010000005.1"/>
</dbReference>
<keyword evidence="2" id="KW-0732">Signal</keyword>
<keyword evidence="1" id="KW-1133">Transmembrane helix</keyword>
<gene>
    <name evidence="3" type="ORF">JOE69_002054</name>
</gene>
<keyword evidence="1" id="KW-0812">Transmembrane</keyword>
<keyword evidence="4" id="KW-1185">Reference proteome</keyword>
<feature type="signal peptide" evidence="2">
    <location>
        <begin position="1"/>
        <end position="20"/>
    </location>
</feature>
<feature type="chain" id="PRO_5045252578" evidence="2">
    <location>
        <begin position="21"/>
        <end position="318"/>
    </location>
</feature>
<dbReference type="NCBIfam" id="TIGR03769">
    <property type="entry name" value="P_ac_wall_RPT"/>
    <property type="match status" value="1"/>
</dbReference>
<evidence type="ECO:0000313" key="4">
    <source>
        <dbReference type="Proteomes" id="UP001185069"/>
    </source>
</evidence>
<dbReference type="EMBL" id="JAVDQF010000001">
    <property type="protein sequence ID" value="MDR6269816.1"/>
    <property type="molecule type" value="Genomic_DNA"/>
</dbReference>
<feature type="transmembrane region" description="Helical" evidence="1">
    <location>
        <begin position="274"/>
        <end position="295"/>
    </location>
</feature>
<evidence type="ECO:0000256" key="2">
    <source>
        <dbReference type="SAM" id="SignalP"/>
    </source>
</evidence>
<accession>A0ABU1JBM1</accession>
<comment type="caution">
    <text evidence="3">The sequence shown here is derived from an EMBL/GenBank/DDBJ whole genome shotgun (WGS) entry which is preliminary data.</text>
</comment>
<sequence length="318" mass="33117">MKLLALLLAGSLALAPFATGRSGSIPSIRPAGDLDQTISAQEPAVAGRAVIEQGHVDIGPRFDGTAAGQGGTGNWLIQIHDSSGPQPVWRNLPDVVLKVADAAKQVVPDDPSYAFLGATPGSEVYVVPQTQQQGVVWAGWNTQDPQVITAIKRQARLSLTGVQGPGTVMMYLQSGNLGQPQVLWDSRRTGQQDVFMDANAHTHANWVFSTPGIYFLSVEFTAELTDGSTASSKQVLRFAVGSATDPEPGFAQLALASSPAAVPAGSADPAGGQLLWAAGGVLLALLLAGLLIGLLRSIVSSRRAKSEVEAVAKLGQQR</sequence>
<evidence type="ECO:0000313" key="3">
    <source>
        <dbReference type="EMBL" id="MDR6269816.1"/>
    </source>
</evidence>